<dbReference type="AlphaFoldDB" id="A0AA39K9L0"/>
<dbReference type="EMBL" id="JAUEPS010000023">
    <property type="protein sequence ID" value="KAK0457102.1"/>
    <property type="molecule type" value="Genomic_DNA"/>
</dbReference>
<evidence type="ECO:0000313" key="2">
    <source>
        <dbReference type="Proteomes" id="UP001175211"/>
    </source>
</evidence>
<gene>
    <name evidence="1" type="ORF">EV420DRAFT_539738</name>
</gene>
<reference evidence="1" key="1">
    <citation type="submission" date="2023-06" db="EMBL/GenBank/DDBJ databases">
        <authorList>
            <consortium name="Lawrence Berkeley National Laboratory"/>
            <person name="Ahrendt S."/>
            <person name="Sahu N."/>
            <person name="Indic B."/>
            <person name="Wong-Bajracharya J."/>
            <person name="Merenyi Z."/>
            <person name="Ke H.-M."/>
            <person name="Monk M."/>
            <person name="Kocsube S."/>
            <person name="Drula E."/>
            <person name="Lipzen A."/>
            <person name="Balint B."/>
            <person name="Henrissat B."/>
            <person name="Andreopoulos B."/>
            <person name="Martin F.M."/>
            <person name="Harder C.B."/>
            <person name="Rigling D."/>
            <person name="Ford K.L."/>
            <person name="Foster G.D."/>
            <person name="Pangilinan J."/>
            <person name="Papanicolaou A."/>
            <person name="Barry K."/>
            <person name="LaButti K."/>
            <person name="Viragh M."/>
            <person name="Koriabine M."/>
            <person name="Yan M."/>
            <person name="Riley R."/>
            <person name="Champramary S."/>
            <person name="Plett K.L."/>
            <person name="Tsai I.J."/>
            <person name="Slot J."/>
            <person name="Sipos G."/>
            <person name="Plett J."/>
            <person name="Nagy L.G."/>
            <person name="Grigoriev I.V."/>
        </authorList>
    </citation>
    <scope>NUCLEOTIDE SEQUENCE</scope>
    <source>
        <strain evidence="1">CCBAS 213</strain>
    </source>
</reference>
<organism evidence="1 2">
    <name type="scientific">Armillaria tabescens</name>
    <name type="common">Ringless honey mushroom</name>
    <name type="synonym">Agaricus tabescens</name>
    <dbReference type="NCBI Taxonomy" id="1929756"/>
    <lineage>
        <taxon>Eukaryota</taxon>
        <taxon>Fungi</taxon>
        <taxon>Dikarya</taxon>
        <taxon>Basidiomycota</taxon>
        <taxon>Agaricomycotina</taxon>
        <taxon>Agaricomycetes</taxon>
        <taxon>Agaricomycetidae</taxon>
        <taxon>Agaricales</taxon>
        <taxon>Marasmiineae</taxon>
        <taxon>Physalacriaceae</taxon>
        <taxon>Desarmillaria</taxon>
    </lineage>
</organism>
<proteinExistence type="predicted"/>
<dbReference type="Proteomes" id="UP001175211">
    <property type="component" value="Unassembled WGS sequence"/>
</dbReference>
<dbReference type="RefSeq" id="XP_060329417.1">
    <property type="nucleotide sequence ID" value="XM_060482511.1"/>
</dbReference>
<dbReference type="GeneID" id="85366059"/>
<comment type="caution">
    <text evidence="1">The sequence shown here is derived from an EMBL/GenBank/DDBJ whole genome shotgun (WGS) entry which is preliminary data.</text>
</comment>
<protein>
    <recommendedName>
        <fullName evidence="3">F-box domain-containing protein</fullName>
    </recommendedName>
</protein>
<name>A0AA39K9L0_ARMTA</name>
<accession>A0AA39K9L0</accession>
<evidence type="ECO:0000313" key="1">
    <source>
        <dbReference type="EMBL" id="KAK0457102.1"/>
    </source>
</evidence>
<dbReference type="SUPFAM" id="SSF52047">
    <property type="entry name" value="RNI-like"/>
    <property type="match status" value="1"/>
</dbReference>
<evidence type="ECO:0008006" key="3">
    <source>
        <dbReference type="Google" id="ProtNLM"/>
    </source>
</evidence>
<sequence>MSEIPTEIIEQIIDKLSDDRKALVASLSVSHVFHGRARYHLFRIVTLSMESDFHQFISLCDISPVISSLVQSLEIRCYKTMPQLPSLPNVTSLHIRGPSNDVWQSNFPSTTSLMLEDVSFPTALSFRTWICAYPHLTSLSLSYVRIHHPSMFDAYALAQGPPLEFLSFADVNYNVYEAFLGSANGNISTFALHGLRKIRHEVKDPDDAVGLHKLLAISRATLRELHVTMNPFYPIQIFGNVHPDISQVPTVEFRMPRISEFSFSGIILWLSSCTPTSSNRSALMERLIIHLSPILMPSDFLESPTFSSGRAPLDIRLTDPLYCNPKVVQFNVGPGKMRQAVRDAILIALPKLHAVGRLAVVDVTI</sequence>
<keyword evidence="2" id="KW-1185">Reference proteome</keyword>